<accession>A0A8T2QW53</accession>
<dbReference type="GO" id="GO:0016791">
    <property type="term" value="F:phosphatase activity"/>
    <property type="evidence" value="ECO:0007669"/>
    <property type="project" value="TreeGrafter"/>
</dbReference>
<comment type="caution">
    <text evidence="9">The sequence shown here is derived from an EMBL/GenBank/DDBJ whole genome shotgun (WGS) entry which is preliminary data.</text>
</comment>
<evidence type="ECO:0000256" key="5">
    <source>
        <dbReference type="ARBA" id="ARBA00022989"/>
    </source>
</evidence>
<dbReference type="InterPro" id="IPR056462">
    <property type="entry name" value="HAD_RAM2/GPAT1-8"/>
</dbReference>
<keyword evidence="3" id="KW-0808">Transferase</keyword>
<dbReference type="GO" id="GO:0016020">
    <property type="term" value="C:membrane"/>
    <property type="evidence" value="ECO:0007669"/>
    <property type="project" value="UniProtKB-SubCell"/>
</dbReference>
<evidence type="ECO:0000313" key="9">
    <source>
        <dbReference type="EMBL" id="KAH7288332.1"/>
    </source>
</evidence>
<dbReference type="EMBL" id="CM035436">
    <property type="protein sequence ID" value="KAH7288332.1"/>
    <property type="molecule type" value="Genomic_DNA"/>
</dbReference>
<reference evidence="9" key="1">
    <citation type="submission" date="2021-08" db="EMBL/GenBank/DDBJ databases">
        <title>WGS assembly of Ceratopteris richardii.</title>
        <authorList>
            <person name="Marchant D.B."/>
            <person name="Chen G."/>
            <person name="Jenkins J."/>
            <person name="Shu S."/>
            <person name="Leebens-Mack J."/>
            <person name="Grimwood J."/>
            <person name="Schmutz J."/>
            <person name="Soltis P."/>
            <person name="Soltis D."/>
            <person name="Chen Z.-H."/>
        </authorList>
    </citation>
    <scope>NUCLEOTIDE SEQUENCE</scope>
    <source>
        <strain evidence="9">Whitten #5841</strain>
        <tissue evidence="9">Leaf</tissue>
    </source>
</reference>
<evidence type="ECO:0000256" key="2">
    <source>
        <dbReference type="ARBA" id="ARBA00007937"/>
    </source>
</evidence>
<sequence length="445" mass="49375">MADAGVGQATCDKKSYENKVVISPLEGTLLRDESFFPYYMLVALEAGGPLRALCLLLLSPVVWALRALALEDLAIKLQVFIAVAGLKASTVRSVAIGVLTKFFLDDLEPATYKAWRTSRSSRCVKMHAIKKLVLAEAGPQGVLCGICTEGRRYKYLSICKEIIVVKHTSSGQKVPKEEYFSPLVFHDGRLVIRPTPLASLAVALWLPFGFFLALMRVFVGRALPQELIFPMTSLLGVRLRVAGVPPMVDTSNSPQKGITFVCVHRTLADPTFLSMALRRKVRAFAFKVSKVSEYLTPIPMTSLTRNREEDTKLMRDFLAKEDIAVCPEGTTCREPFLLRFSPLFAELGDWLAPVAIDVNTSMFHATSARGYKFMDGIFLAMNPSPLYKVTFLEPICARELRENGKSPIDIANMVQKQLAASLGFDCTNYSRKDKYLLLAGHDGKF</sequence>
<keyword evidence="10" id="KW-1185">Reference proteome</keyword>
<dbReference type="InterPro" id="IPR002123">
    <property type="entry name" value="Plipid/glycerol_acylTrfase"/>
</dbReference>
<organism evidence="9 10">
    <name type="scientific">Ceratopteris richardii</name>
    <name type="common">Triangle waterfern</name>
    <dbReference type="NCBI Taxonomy" id="49495"/>
    <lineage>
        <taxon>Eukaryota</taxon>
        <taxon>Viridiplantae</taxon>
        <taxon>Streptophyta</taxon>
        <taxon>Embryophyta</taxon>
        <taxon>Tracheophyta</taxon>
        <taxon>Polypodiopsida</taxon>
        <taxon>Polypodiidae</taxon>
        <taxon>Polypodiales</taxon>
        <taxon>Pteridineae</taxon>
        <taxon>Pteridaceae</taxon>
        <taxon>Parkerioideae</taxon>
        <taxon>Ceratopteris</taxon>
    </lineage>
</organism>
<feature type="transmembrane region" description="Helical" evidence="7">
    <location>
        <begin position="197"/>
        <end position="219"/>
    </location>
</feature>
<protein>
    <recommendedName>
        <fullName evidence="8">Phospholipid/glycerol acyltransferase domain-containing protein</fullName>
    </recommendedName>
</protein>
<keyword evidence="5 7" id="KW-1133">Transmembrane helix</keyword>
<evidence type="ECO:0000256" key="6">
    <source>
        <dbReference type="ARBA" id="ARBA00023136"/>
    </source>
</evidence>
<dbReference type="GO" id="GO:0090447">
    <property type="term" value="F:glycerol-3-phosphate 2-O-acyltransferase activity"/>
    <property type="evidence" value="ECO:0007669"/>
    <property type="project" value="TreeGrafter"/>
</dbReference>
<name>A0A8T2QW53_CERRI</name>
<evidence type="ECO:0000259" key="8">
    <source>
        <dbReference type="SMART" id="SM00563"/>
    </source>
</evidence>
<evidence type="ECO:0000256" key="3">
    <source>
        <dbReference type="ARBA" id="ARBA00022679"/>
    </source>
</evidence>
<dbReference type="AlphaFoldDB" id="A0A8T2QW53"/>
<evidence type="ECO:0000256" key="4">
    <source>
        <dbReference type="ARBA" id="ARBA00022692"/>
    </source>
</evidence>
<dbReference type="SMART" id="SM00563">
    <property type="entry name" value="PlsC"/>
    <property type="match status" value="1"/>
</dbReference>
<comment type="similarity">
    <text evidence="2">Belongs to the GPAT/DAPAT family.</text>
</comment>
<keyword evidence="6 7" id="KW-0472">Membrane</keyword>
<comment type="subcellular location">
    <subcellularLocation>
        <location evidence="1">Membrane</location>
        <topology evidence="1">Multi-pass membrane protein</topology>
    </subcellularLocation>
</comment>
<dbReference type="SUPFAM" id="SSF69593">
    <property type="entry name" value="Glycerol-3-phosphate (1)-acyltransferase"/>
    <property type="match status" value="1"/>
</dbReference>
<gene>
    <name evidence="9" type="ORF">KP509_31G022100</name>
</gene>
<dbReference type="OrthoDB" id="1896773at2759"/>
<dbReference type="GO" id="GO:0010143">
    <property type="term" value="P:cutin biosynthetic process"/>
    <property type="evidence" value="ECO:0007669"/>
    <property type="project" value="TreeGrafter"/>
</dbReference>
<evidence type="ECO:0000256" key="1">
    <source>
        <dbReference type="ARBA" id="ARBA00004141"/>
    </source>
</evidence>
<keyword evidence="4 7" id="KW-0812">Transmembrane</keyword>
<dbReference type="PANTHER" id="PTHR15486">
    <property type="entry name" value="ANCIENT UBIQUITOUS PROTEIN"/>
    <property type="match status" value="1"/>
</dbReference>
<evidence type="ECO:0000256" key="7">
    <source>
        <dbReference type="SAM" id="Phobius"/>
    </source>
</evidence>
<dbReference type="Pfam" id="PF23270">
    <property type="entry name" value="HAD_RAM2_N"/>
    <property type="match status" value="1"/>
</dbReference>
<feature type="transmembrane region" description="Helical" evidence="7">
    <location>
        <begin position="38"/>
        <end position="65"/>
    </location>
</feature>
<proteinExistence type="inferred from homology"/>
<dbReference type="PANTHER" id="PTHR15486:SF0">
    <property type="entry name" value="GLYCEROL-3-PHOSPHATE ACYLTRANSFERASE 1"/>
    <property type="match status" value="1"/>
</dbReference>
<evidence type="ECO:0000313" key="10">
    <source>
        <dbReference type="Proteomes" id="UP000825935"/>
    </source>
</evidence>
<dbReference type="Proteomes" id="UP000825935">
    <property type="component" value="Chromosome 31"/>
</dbReference>
<feature type="domain" description="Phospholipid/glycerol acyltransferase" evidence="8">
    <location>
        <begin position="258"/>
        <end position="359"/>
    </location>
</feature>